<gene>
    <name evidence="1" type="ORF">M9H77_27333</name>
</gene>
<reference evidence="2" key="1">
    <citation type="journal article" date="2023" name="Nat. Plants">
        <title>Single-cell RNA sequencing provides a high-resolution roadmap for understanding the multicellular compartmentation of specialized metabolism.</title>
        <authorList>
            <person name="Sun S."/>
            <person name="Shen X."/>
            <person name="Li Y."/>
            <person name="Li Y."/>
            <person name="Wang S."/>
            <person name="Li R."/>
            <person name="Zhang H."/>
            <person name="Shen G."/>
            <person name="Guo B."/>
            <person name="Wei J."/>
            <person name="Xu J."/>
            <person name="St-Pierre B."/>
            <person name="Chen S."/>
            <person name="Sun C."/>
        </authorList>
    </citation>
    <scope>NUCLEOTIDE SEQUENCE [LARGE SCALE GENOMIC DNA]</scope>
</reference>
<dbReference type="EMBL" id="CM044706">
    <property type="protein sequence ID" value="KAI5658540.1"/>
    <property type="molecule type" value="Genomic_DNA"/>
</dbReference>
<evidence type="ECO:0000313" key="2">
    <source>
        <dbReference type="Proteomes" id="UP001060085"/>
    </source>
</evidence>
<sequence>MALVMRKFKRFYEKGFNNRGKKPPFKKGGQSSLLFKARCFECNSTDHLVADCLKAIEKEKGALEAKLEALKKKKKGKGLIGTWDQDSSEILKKKAIFQLGQKGFQLSTKSSRFSFLAFNTTSYKSFYISF</sequence>
<protein>
    <submittedName>
        <fullName evidence="1">Uncharacterized protein</fullName>
    </submittedName>
</protein>
<proteinExistence type="predicted"/>
<name>A0ACC0ACE6_CATRO</name>
<accession>A0ACC0ACE6</accession>
<dbReference type="Proteomes" id="UP001060085">
    <property type="component" value="Linkage Group LG06"/>
</dbReference>
<evidence type="ECO:0000313" key="1">
    <source>
        <dbReference type="EMBL" id="KAI5658540.1"/>
    </source>
</evidence>
<comment type="caution">
    <text evidence="1">The sequence shown here is derived from an EMBL/GenBank/DDBJ whole genome shotgun (WGS) entry which is preliminary data.</text>
</comment>
<keyword evidence="2" id="KW-1185">Reference proteome</keyword>
<organism evidence="1 2">
    <name type="scientific">Catharanthus roseus</name>
    <name type="common">Madagascar periwinkle</name>
    <name type="synonym">Vinca rosea</name>
    <dbReference type="NCBI Taxonomy" id="4058"/>
    <lineage>
        <taxon>Eukaryota</taxon>
        <taxon>Viridiplantae</taxon>
        <taxon>Streptophyta</taxon>
        <taxon>Embryophyta</taxon>
        <taxon>Tracheophyta</taxon>
        <taxon>Spermatophyta</taxon>
        <taxon>Magnoliopsida</taxon>
        <taxon>eudicotyledons</taxon>
        <taxon>Gunneridae</taxon>
        <taxon>Pentapetalae</taxon>
        <taxon>asterids</taxon>
        <taxon>lamiids</taxon>
        <taxon>Gentianales</taxon>
        <taxon>Apocynaceae</taxon>
        <taxon>Rauvolfioideae</taxon>
        <taxon>Vinceae</taxon>
        <taxon>Catharanthinae</taxon>
        <taxon>Catharanthus</taxon>
    </lineage>
</organism>